<comment type="caution">
    <text evidence="2">The sequence shown here is derived from an EMBL/GenBank/DDBJ whole genome shotgun (WGS) entry which is preliminary data.</text>
</comment>
<proteinExistence type="predicted"/>
<dbReference type="Proteomes" id="UP000299102">
    <property type="component" value="Unassembled WGS sequence"/>
</dbReference>
<keyword evidence="3" id="KW-1185">Reference proteome</keyword>
<dbReference type="EMBL" id="BGZK01000577">
    <property type="protein sequence ID" value="GBP51206.1"/>
    <property type="molecule type" value="Genomic_DNA"/>
</dbReference>
<name>A0A4C1WID6_EUMVA</name>
<sequence>MLIDDIHFVYGLFNGNARAAAREYHRSHWMSTAEHRTPLWLSTTYDLGPAVINGGSRPVLASASVGERRERSPPAAHNPRAFDERRIAYSTHDIDDTQAHYQNQTNIAGREVGPAHVCRERWSDTERTIEQEPSTKGPLTYSMGPIEKSAN</sequence>
<reference evidence="2 3" key="1">
    <citation type="journal article" date="2019" name="Commun. Biol.">
        <title>The bagworm genome reveals a unique fibroin gene that provides high tensile strength.</title>
        <authorList>
            <person name="Kono N."/>
            <person name="Nakamura H."/>
            <person name="Ohtoshi R."/>
            <person name="Tomita M."/>
            <person name="Numata K."/>
            <person name="Arakawa K."/>
        </authorList>
    </citation>
    <scope>NUCLEOTIDE SEQUENCE [LARGE SCALE GENOMIC DNA]</scope>
</reference>
<protein>
    <submittedName>
        <fullName evidence="2">Uncharacterized protein</fullName>
    </submittedName>
</protein>
<accession>A0A4C1WID6</accession>
<organism evidence="2 3">
    <name type="scientific">Eumeta variegata</name>
    <name type="common">Bagworm moth</name>
    <name type="synonym">Eumeta japonica</name>
    <dbReference type="NCBI Taxonomy" id="151549"/>
    <lineage>
        <taxon>Eukaryota</taxon>
        <taxon>Metazoa</taxon>
        <taxon>Ecdysozoa</taxon>
        <taxon>Arthropoda</taxon>
        <taxon>Hexapoda</taxon>
        <taxon>Insecta</taxon>
        <taxon>Pterygota</taxon>
        <taxon>Neoptera</taxon>
        <taxon>Endopterygota</taxon>
        <taxon>Lepidoptera</taxon>
        <taxon>Glossata</taxon>
        <taxon>Ditrysia</taxon>
        <taxon>Tineoidea</taxon>
        <taxon>Psychidae</taxon>
        <taxon>Oiketicinae</taxon>
        <taxon>Eumeta</taxon>
    </lineage>
</organism>
<evidence type="ECO:0000256" key="1">
    <source>
        <dbReference type="SAM" id="MobiDB-lite"/>
    </source>
</evidence>
<evidence type="ECO:0000313" key="3">
    <source>
        <dbReference type="Proteomes" id="UP000299102"/>
    </source>
</evidence>
<dbReference type="AlphaFoldDB" id="A0A4C1WID6"/>
<evidence type="ECO:0000313" key="2">
    <source>
        <dbReference type="EMBL" id="GBP51206.1"/>
    </source>
</evidence>
<feature type="region of interest" description="Disordered" evidence="1">
    <location>
        <begin position="62"/>
        <end position="84"/>
    </location>
</feature>
<feature type="region of interest" description="Disordered" evidence="1">
    <location>
        <begin position="124"/>
        <end position="151"/>
    </location>
</feature>
<gene>
    <name evidence="2" type="ORF">EVAR_85417_1</name>
</gene>